<organism evidence="3 4">
    <name type="scientific">Skermanella stibiiresistens SB22</name>
    <dbReference type="NCBI Taxonomy" id="1385369"/>
    <lineage>
        <taxon>Bacteria</taxon>
        <taxon>Pseudomonadati</taxon>
        <taxon>Pseudomonadota</taxon>
        <taxon>Alphaproteobacteria</taxon>
        <taxon>Rhodospirillales</taxon>
        <taxon>Azospirillaceae</taxon>
        <taxon>Skermanella</taxon>
    </lineage>
</organism>
<dbReference type="SUPFAM" id="SSF52833">
    <property type="entry name" value="Thioredoxin-like"/>
    <property type="match status" value="1"/>
</dbReference>
<dbReference type="Pfam" id="PF03960">
    <property type="entry name" value="ArsC"/>
    <property type="match status" value="1"/>
</dbReference>
<evidence type="ECO:0000313" key="4">
    <source>
        <dbReference type="Proteomes" id="UP000019486"/>
    </source>
</evidence>
<dbReference type="RefSeq" id="WP_037454643.1">
    <property type="nucleotide sequence ID" value="NZ_AVFL01000012.1"/>
</dbReference>
<evidence type="ECO:0000256" key="2">
    <source>
        <dbReference type="PROSITE-ProRule" id="PRU01282"/>
    </source>
</evidence>
<dbReference type="PATRIC" id="fig|1385369.3.peg.3613"/>
<protein>
    <recommendedName>
        <fullName evidence="5">Nitrogenase-associated protein</fullName>
    </recommendedName>
</protein>
<dbReference type="InterPro" id="IPR006660">
    <property type="entry name" value="Arsenate_reductase-like"/>
</dbReference>
<comment type="similarity">
    <text evidence="1 2">Belongs to the ArsC family.</text>
</comment>
<evidence type="ECO:0000256" key="1">
    <source>
        <dbReference type="ARBA" id="ARBA00007198"/>
    </source>
</evidence>
<proteinExistence type="inferred from homology"/>
<name>W9H3Y8_9PROT</name>
<dbReference type="PROSITE" id="PS51353">
    <property type="entry name" value="ARSC"/>
    <property type="match status" value="1"/>
</dbReference>
<sequence length="130" mass="14152">MATVIFFEKPGCVGNAKQKRLLAEAGHVVESRNLLAEPWTASSLRPYFGDRPVADWFNRSAPAVKSGEVIPEAFGEEAALAVLVANPLLIRRPLMRVGERREVGFEPALVDAWIGLATPVDGSIEGCPRR</sequence>
<dbReference type="EMBL" id="AVFL01000012">
    <property type="protein sequence ID" value="EWY39442.1"/>
    <property type="molecule type" value="Genomic_DNA"/>
</dbReference>
<dbReference type="Gene3D" id="3.40.30.10">
    <property type="entry name" value="Glutaredoxin"/>
    <property type="match status" value="1"/>
</dbReference>
<dbReference type="InterPro" id="IPR036249">
    <property type="entry name" value="Thioredoxin-like_sf"/>
</dbReference>
<dbReference type="OrthoDB" id="5432555at2"/>
<dbReference type="STRING" id="1385369.N825_07090"/>
<keyword evidence="4" id="KW-1185">Reference proteome</keyword>
<dbReference type="NCBIfam" id="TIGR01616">
    <property type="entry name" value="nitro_assoc"/>
    <property type="match status" value="1"/>
</dbReference>
<gene>
    <name evidence="3" type="ORF">N825_07090</name>
</gene>
<dbReference type="CDD" id="cd03033">
    <property type="entry name" value="ArsC_15kD"/>
    <property type="match status" value="1"/>
</dbReference>
<dbReference type="Proteomes" id="UP000019486">
    <property type="component" value="Unassembled WGS sequence"/>
</dbReference>
<accession>W9H3Y8</accession>
<comment type="caution">
    <text evidence="3">The sequence shown here is derived from an EMBL/GenBank/DDBJ whole genome shotgun (WGS) entry which is preliminary data.</text>
</comment>
<evidence type="ECO:0000313" key="3">
    <source>
        <dbReference type="EMBL" id="EWY39442.1"/>
    </source>
</evidence>
<reference evidence="3 4" key="1">
    <citation type="submission" date="2013-08" db="EMBL/GenBank/DDBJ databases">
        <title>The genome sequence of Skermanella stibiiresistens.</title>
        <authorList>
            <person name="Zhu W."/>
            <person name="Wang G."/>
        </authorList>
    </citation>
    <scope>NUCLEOTIDE SEQUENCE [LARGE SCALE GENOMIC DNA]</scope>
    <source>
        <strain evidence="3 4">SB22</strain>
    </source>
</reference>
<evidence type="ECO:0008006" key="5">
    <source>
        <dbReference type="Google" id="ProtNLM"/>
    </source>
</evidence>
<dbReference type="AlphaFoldDB" id="W9H3Y8"/>
<dbReference type="InterPro" id="IPR006503">
    <property type="entry name" value="Nase-assoc"/>
</dbReference>